<comment type="caution">
    <text evidence="2">The sequence shown here is derived from an EMBL/GenBank/DDBJ whole genome shotgun (WGS) entry which is preliminary data.</text>
</comment>
<evidence type="ECO:0000256" key="1">
    <source>
        <dbReference type="SAM" id="Phobius"/>
    </source>
</evidence>
<organism evidence="2 3">
    <name type="scientific">Marine Group III euryarchaeote CG-Epi2</name>
    <dbReference type="NCBI Taxonomy" id="1888996"/>
    <lineage>
        <taxon>Archaea</taxon>
        <taxon>Methanobacteriati</taxon>
        <taxon>Thermoplasmatota</taxon>
        <taxon>Thermoplasmata</taxon>
        <taxon>Candidatus Thermoprofundales</taxon>
    </lineage>
</organism>
<proteinExistence type="predicted"/>
<gene>
    <name evidence="2" type="ORF">BET99_05865</name>
</gene>
<dbReference type="EMBL" id="MIYZ01000037">
    <property type="protein sequence ID" value="OIR21688.1"/>
    <property type="molecule type" value="Genomic_DNA"/>
</dbReference>
<keyword evidence="1" id="KW-0812">Transmembrane</keyword>
<keyword evidence="1" id="KW-0472">Membrane</keyword>
<evidence type="ECO:0000313" key="2">
    <source>
        <dbReference type="EMBL" id="OIR21688.1"/>
    </source>
</evidence>
<keyword evidence="1" id="KW-1133">Transmembrane helix</keyword>
<sequence length="64" mass="7288">MTRIDVTDKDPFANADAEPKDNVTALGFFSRLILRFGFYRLMGMLVSLLIAKYMGLDDYLFGMT</sequence>
<dbReference type="AlphaFoldDB" id="A0A1J5TZL5"/>
<protein>
    <submittedName>
        <fullName evidence="2">Uncharacterized protein</fullName>
    </submittedName>
</protein>
<feature type="transmembrane region" description="Helical" evidence="1">
    <location>
        <begin position="38"/>
        <end position="56"/>
    </location>
</feature>
<accession>A0A1J5TZL5</accession>
<evidence type="ECO:0000313" key="3">
    <source>
        <dbReference type="Proteomes" id="UP000183615"/>
    </source>
</evidence>
<dbReference type="Proteomes" id="UP000183615">
    <property type="component" value="Unassembled WGS sequence"/>
</dbReference>
<reference evidence="2 3" key="1">
    <citation type="submission" date="2016-08" db="EMBL/GenBank/DDBJ databases">
        <title>New Insights into Marine Group III Euryarchaeota, from dark to light.</title>
        <authorList>
            <person name="Haro-Moreno J.M."/>
            <person name="Rodriguez-Valera F."/>
            <person name="Lopez-Garcia P."/>
            <person name="Moreira D."/>
            <person name="Martin-Cuadrado A.B."/>
        </authorList>
    </citation>
    <scope>NUCLEOTIDE SEQUENCE [LARGE SCALE GENOMIC DNA]</scope>
    <source>
        <strain evidence="2">CG-Epi2</strain>
    </source>
</reference>
<name>A0A1J5TZL5_9ARCH</name>